<dbReference type="InterPro" id="IPR007135">
    <property type="entry name" value="Atg3/Atg10"/>
</dbReference>
<proteinExistence type="predicted"/>
<keyword evidence="1" id="KW-0833">Ubl conjugation pathway</keyword>
<protein>
    <submittedName>
        <fullName evidence="5">Autophagy-related protein, putative</fullName>
    </submittedName>
</protein>
<dbReference type="HOGENOM" id="CLU_096164_0_0_1"/>
<dbReference type="GO" id="GO:0015031">
    <property type="term" value="P:protein transport"/>
    <property type="evidence" value="ECO:0007669"/>
    <property type="project" value="UniProtKB-KW"/>
</dbReference>
<dbReference type="GeneID" id="8046704"/>
<dbReference type="GO" id="GO:0006914">
    <property type="term" value="P:autophagy"/>
    <property type="evidence" value="ECO:0007669"/>
    <property type="project" value="UniProtKB-KW"/>
</dbReference>
<name>B9WDQ5_CANDC</name>
<evidence type="ECO:0000256" key="1">
    <source>
        <dbReference type="ARBA" id="ARBA00022786"/>
    </source>
</evidence>
<dbReference type="KEGG" id="cdu:CD36_82910"/>
<keyword evidence="2" id="KW-0653">Protein transport</keyword>
<dbReference type="VEuPathDB" id="FungiDB:CD36_82910"/>
<dbReference type="OrthoDB" id="5949865at2759"/>
<evidence type="ECO:0000313" key="6">
    <source>
        <dbReference type="Proteomes" id="UP000002605"/>
    </source>
</evidence>
<dbReference type="Pfam" id="PF03987">
    <property type="entry name" value="Autophagy_act_C"/>
    <property type="match status" value="1"/>
</dbReference>
<keyword evidence="6" id="KW-1185">Reference proteome</keyword>
<dbReference type="Proteomes" id="UP000002605">
    <property type="component" value="Chromosome 3"/>
</dbReference>
<keyword evidence="3" id="KW-0072">Autophagy</keyword>
<evidence type="ECO:0000313" key="5">
    <source>
        <dbReference type="EMBL" id="CAX42811.1"/>
    </source>
</evidence>
<organism evidence="5 6">
    <name type="scientific">Candida dubliniensis (strain CD36 / ATCC MYA-646 / CBS 7987 / NCPF 3949 / NRRL Y-17841)</name>
    <name type="common">Yeast</name>
    <dbReference type="NCBI Taxonomy" id="573826"/>
    <lineage>
        <taxon>Eukaryota</taxon>
        <taxon>Fungi</taxon>
        <taxon>Dikarya</taxon>
        <taxon>Ascomycota</taxon>
        <taxon>Saccharomycotina</taxon>
        <taxon>Pichiomycetes</taxon>
        <taxon>Debaryomycetaceae</taxon>
        <taxon>Candida/Lodderomyces clade</taxon>
        <taxon>Candida</taxon>
    </lineage>
</organism>
<dbReference type="RefSeq" id="XP_002419222.1">
    <property type="nucleotide sequence ID" value="XM_002419177.1"/>
</dbReference>
<gene>
    <name evidence="4" type="ordered locus">Cd36_82910</name>
    <name evidence="5" type="ORF">CD36_82910</name>
</gene>
<dbReference type="GO" id="GO:0019787">
    <property type="term" value="F:ubiquitin-like protein transferase activity"/>
    <property type="evidence" value="ECO:0007669"/>
    <property type="project" value="InterPro"/>
</dbReference>
<sequence>MITNQEFNDSIEEFISIILENLKLKGTDFGFSVGNHYVNKWATNKMYSFISVSVKRLRIDFTISFDDLYNVPLFNMRLYDNDTFLTSPMTQNTLAVGLSAVDLQNHHLFHQPWLQVHPCETSQTIDDHLKNFPVCKYNSGIQYLCCWFGLYGLPCIFPQFSVRPNIY</sequence>
<evidence type="ECO:0000313" key="4">
    <source>
        <dbReference type="CGD" id="CAL0000164884"/>
    </source>
</evidence>
<dbReference type="Gene3D" id="3.30.1460.50">
    <property type="match status" value="1"/>
</dbReference>
<reference evidence="5 6" key="1">
    <citation type="journal article" date="2009" name="Genome Res.">
        <title>Comparative genomics of the fungal pathogens Candida dubliniensis and Candida albicans.</title>
        <authorList>
            <person name="Jackson A.P."/>
            <person name="Gamble J.A."/>
            <person name="Yeomans T."/>
            <person name="Moran G.P."/>
            <person name="Saunders D."/>
            <person name="Harris D."/>
            <person name="Aslett M."/>
            <person name="Barrell J.F."/>
            <person name="Butler G."/>
            <person name="Citiulo F."/>
            <person name="Coleman D.C."/>
            <person name="de Groot P.W.J."/>
            <person name="Goodwin T.J."/>
            <person name="Quail M.A."/>
            <person name="McQuillan J."/>
            <person name="Munro C.A."/>
            <person name="Pain A."/>
            <person name="Poulter R.T."/>
            <person name="Rajandream M.A."/>
            <person name="Renauld H."/>
            <person name="Spiering M.J."/>
            <person name="Tivey A."/>
            <person name="Gow N.A.R."/>
            <person name="Barrell B."/>
            <person name="Sullivan D.J."/>
            <person name="Berriman M."/>
        </authorList>
    </citation>
    <scope>NUCLEOTIDE SEQUENCE [LARGE SCALE GENOMIC DNA]</scope>
    <source>
        <strain evidence="6">CD36 / ATCC MYA-646 / CBS 7987 / NCPF 3949 / NRRL Y-17841</strain>
    </source>
</reference>
<evidence type="ECO:0000256" key="2">
    <source>
        <dbReference type="ARBA" id="ARBA00022927"/>
    </source>
</evidence>
<evidence type="ECO:0000256" key="3">
    <source>
        <dbReference type="ARBA" id="ARBA00023006"/>
    </source>
</evidence>
<dbReference type="CGD" id="CAL0000164884">
    <property type="gene designation" value="Cd36_82910"/>
</dbReference>
<dbReference type="EMBL" id="FM992690">
    <property type="protein sequence ID" value="CAX42811.1"/>
    <property type="molecule type" value="Genomic_DNA"/>
</dbReference>
<dbReference type="AlphaFoldDB" id="B9WDQ5"/>
<accession>B9WDQ5</accession>
<keyword evidence="2" id="KW-0813">Transport</keyword>
<dbReference type="eggNOG" id="ENOG502T5Z6">
    <property type="taxonomic scope" value="Eukaryota"/>
</dbReference>